<dbReference type="AlphaFoldDB" id="A0A5C3Q2W1"/>
<reference evidence="2 3" key="1">
    <citation type="journal article" date="2019" name="Nat. Ecol. Evol.">
        <title>Megaphylogeny resolves global patterns of mushroom evolution.</title>
        <authorList>
            <person name="Varga T."/>
            <person name="Krizsan K."/>
            <person name="Foldi C."/>
            <person name="Dima B."/>
            <person name="Sanchez-Garcia M."/>
            <person name="Sanchez-Ramirez S."/>
            <person name="Szollosi G.J."/>
            <person name="Szarkandi J.G."/>
            <person name="Papp V."/>
            <person name="Albert L."/>
            <person name="Andreopoulos W."/>
            <person name="Angelini C."/>
            <person name="Antonin V."/>
            <person name="Barry K.W."/>
            <person name="Bougher N.L."/>
            <person name="Buchanan P."/>
            <person name="Buyck B."/>
            <person name="Bense V."/>
            <person name="Catcheside P."/>
            <person name="Chovatia M."/>
            <person name="Cooper J."/>
            <person name="Damon W."/>
            <person name="Desjardin D."/>
            <person name="Finy P."/>
            <person name="Geml J."/>
            <person name="Haridas S."/>
            <person name="Hughes K."/>
            <person name="Justo A."/>
            <person name="Karasinski D."/>
            <person name="Kautmanova I."/>
            <person name="Kiss B."/>
            <person name="Kocsube S."/>
            <person name="Kotiranta H."/>
            <person name="LaButti K.M."/>
            <person name="Lechner B.E."/>
            <person name="Liimatainen K."/>
            <person name="Lipzen A."/>
            <person name="Lukacs Z."/>
            <person name="Mihaltcheva S."/>
            <person name="Morgado L.N."/>
            <person name="Niskanen T."/>
            <person name="Noordeloos M.E."/>
            <person name="Ohm R.A."/>
            <person name="Ortiz-Santana B."/>
            <person name="Ovrebo C."/>
            <person name="Racz N."/>
            <person name="Riley R."/>
            <person name="Savchenko A."/>
            <person name="Shiryaev A."/>
            <person name="Soop K."/>
            <person name="Spirin V."/>
            <person name="Szebenyi C."/>
            <person name="Tomsovsky M."/>
            <person name="Tulloss R.E."/>
            <person name="Uehling J."/>
            <person name="Grigoriev I.V."/>
            <person name="Vagvolgyi C."/>
            <person name="Papp T."/>
            <person name="Martin F.M."/>
            <person name="Miettinen O."/>
            <person name="Hibbett D.S."/>
            <person name="Nagy L.G."/>
        </authorList>
    </citation>
    <scope>NUCLEOTIDE SEQUENCE [LARGE SCALE GENOMIC DNA]</scope>
    <source>
        <strain evidence="2 3">CBS 309.79</strain>
    </source>
</reference>
<feature type="non-terminal residue" evidence="2">
    <location>
        <position position="1"/>
    </location>
</feature>
<feature type="region of interest" description="Disordered" evidence="1">
    <location>
        <begin position="17"/>
        <end position="41"/>
    </location>
</feature>
<dbReference type="EMBL" id="ML178887">
    <property type="protein sequence ID" value="TFK95389.1"/>
    <property type="molecule type" value="Genomic_DNA"/>
</dbReference>
<keyword evidence="3" id="KW-1185">Reference proteome</keyword>
<protein>
    <submittedName>
        <fullName evidence="2">Uncharacterized protein</fullName>
    </submittedName>
</protein>
<proteinExistence type="predicted"/>
<organism evidence="2 3">
    <name type="scientific">Pterulicium gracile</name>
    <dbReference type="NCBI Taxonomy" id="1884261"/>
    <lineage>
        <taxon>Eukaryota</taxon>
        <taxon>Fungi</taxon>
        <taxon>Dikarya</taxon>
        <taxon>Basidiomycota</taxon>
        <taxon>Agaricomycotina</taxon>
        <taxon>Agaricomycetes</taxon>
        <taxon>Agaricomycetidae</taxon>
        <taxon>Agaricales</taxon>
        <taxon>Pleurotineae</taxon>
        <taxon>Pterulaceae</taxon>
        <taxon>Pterulicium</taxon>
    </lineage>
</organism>
<evidence type="ECO:0000256" key="1">
    <source>
        <dbReference type="SAM" id="MobiDB-lite"/>
    </source>
</evidence>
<name>A0A5C3Q2W1_9AGAR</name>
<evidence type="ECO:0000313" key="3">
    <source>
        <dbReference type="Proteomes" id="UP000305067"/>
    </source>
</evidence>
<accession>A0A5C3Q2W1</accession>
<evidence type="ECO:0000313" key="2">
    <source>
        <dbReference type="EMBL" id="TFK95389.1"/>
    </source>
</evidence>
<dbReference type="Proteomes" id="UP000305067">
    <property type="component" value="Unassembled WGS sequence"/>
</dbReference>
<sequence>YLLSDFNRSQLFVNRPCLPPGQLDRDKRKKNGTAETKAPKRPSLKERLLAGAFALVNVGVYWYPCRTIRTPLEGEPDEYTIKIWEGCDEFIDNEDLQQLGRCIAAHTYIVPHEVLRDAMMCDVQARRGMPLGRWKNAVMPAEIRYEKVLKVDLDQECLSFGEYSMFRRARDKGPRASLSQWRLDVHHKQDNWDHFIVGGFSAEGDYYLPEAEIEKIYTPGPNYVQYVEKEAQHLAEAASPSWDTGEHNPLNTELRIMIQGEHTSLLYTQTIDGLWLKVVYTVENSVHYVHMNRSAMNMSRPHVHENIYFDVPFWTRWIKKRPTLCSRETHMPSLPYFDPHHATQMKEWLCTHTNCRQHFCSRIFTNGHALARSSAHTTNYLTLPSSARRDFGLLKLNDNRMKPGQCEETRQAQILPTCCTIINPIPCSTFLSIWQAHRQRDLTLGYMLQSSSHIHHYRNATFTQNDSQRPVLLPDHHPLLDLLPGLLLTPASVQSLLNDPAYSSDQTAELLEIQYKVQTFLLNSVRAHHLLPIVKSNNLLGAFHVLMGGSGRIDLSRIEFIAFENSGLLVREILFDADQRHHHLPLVHSILSHASSWAMQHWKQEKHQEQMQGQQNAVMYLPRVEPITIHDIASVCACGLSQVEYENAWEEAIEELPELLLDDEHREYIKPYIEYLQNEEWTEYGTKHVIKATAPKDGAGAIGESSLWSRTRSTLRSLIRIRDPERSSAATQYNVTLPRVMEMTRFSDSDSGRRIEEVKTARAKQHAEELIRLERASEMRGDFAGALGPGWELRRAANERRVYAYFGKGPGTPFGRNYTFSNLNHTSRIRSEMKEQLV</sequence>
<gene>
    <name evidence="2" type="ORF">BDV98DRAFT_587098</name>
</gene>